<evidence type="ECO:0000256" key="5">
    <source>
        <dbReference type="SAM" id="Phobius"/>
    </source>
</evidence>
<comment type="subcellular location">
    <subcellularLocation>
        <location evidence="1">Membrane</location>
        <topology evidence="1">Multi-pass membrane protein</topology>
    </subcellularLocation>
</comment>
<feature type="domain" description="STAS" evidence="6">
    <location>
        <begin position="445"/>
        <end position="523"/>
    </location>
</feature>
<name>A0A316EH74_9BACT</name>
<dbReference type="GO" id="GO:0016020">
    <property type="term" value="C:membrane"/>
    <property type="evidence" value="ECO:0007669"/>
    <property type="project" value="UniProtKB-SubCell"/>
</dbReference>
<keyword evidence="3 5" id="KW-1133">Transmembrane helix</keyword>
<dbReference type="PANTHER" id="PTHR11814">
    <property type="entry name" value="SULFATE TRANSPORTER"/>
    <property type="match status" value="1"/>
</dbReference>
<feature type="transmembrane region" description="Helical" evidence="5">
    <location>
        <begin position="118"/>
        <end position="136"/>
    </location>
</feature>
<dbReference type="Proteomes" id="UP000245489">
    <property type="component" value="Unassembled WGS sequence"/>
</dbReference>
<reference evidence="7 8" key="1">
    <citation type="submission" date="2018-05" db="EMBL/GenBank/DDBJ databases">
        <title>Genomic Encyclopedia of Archaeal and Bacterial Type Strains, Phase II (KMG-II): from individual species to whole genera.</title>
        <authorList>
            <person name="Goeker M."/>
        </authorList>
    </citation>
    <scope>NUCLEOTIDE SEQUENCE [LARGE SCALE GENOMIC DNA]</scope>
    <source>
        <strain evidence="7 8">DSM 22214</strain>
    </source>
</reference>
<dbReference type="Pfam" id="PF00916">
    <property type="entry name" value="Sulfate_transp"/>
    <property type="match status" value="1"/>
</dbReference>
<organism evidence="7 8">
    <name type="scientific">Arcicella aurantiaca</name>
    <dbReference type="NCBI Taxonomy" id="591202"/>
    <lineage>
        <taxon>Bacteria</taxon>
        <taxon>Pseudomonadati</taxon>
        <taxon>Bacteroidota</taxon>
        <taxon>Cytophagia</taxon>
        <taxon>Cytophagales</taxon>
        <taxon>Flectobacillaceae</taxon>
        <taxon>Arcicella</taxon>
    </lineage>
</organism>
<evidence type="ECO:0000256" key="1">
    <source>
        <dbReference type="ARBA" id="ARBA00004141"/>
    </source>
</evidence>
<feature type="transmembrane region" description="Helical" evidence="5">
    <location>
        <begin position="172"/>
        <end position="191"/>
    </location>
</feature>
<dbReference type="InterPro" id="IPR036513">
    <property type="entry name" value="STAS_dom_sf"/>
</dbReference>
<dbReference type="AlphaFoldDB" id="A0A316EH74"/>
<feature type="transmembrane region" description="Helical" evidence="5">
    <location>
        <begin position="86"/>
        <end position="106"/>
    </location>
</feature>
<evidence type="ECO:0000256" key="2">
    <source>
        <dbReference type="ARBA" id="ARBA00022692"/>
    </source>
</evidence>
<evidence type="ECO:0000259" key="6">
    <source>
        <dbReference type="PROSITE" id="PS50801"/>
    </source>
</evidence>
<dbReference type="PROSITE" id="PS50801">
    <property type="entry name" value="STAS"/>
    <property type="match status" value="1"/>
</dbReference>
<dbReference type="InterPro" id="IPR001902">
    <property type="entry name" value="SLC26A/SulP_fam"/>
</dbReference>
<gene>
    <name evidence="7" type="ORF">LV89_00921</name>
</gene>
<feature type="transmembrane region" description="Helical" evidence="5">
    <location>
        <begin position="364"/>
        <end position="381"/>
    </location>
</feature>
<protein>
    <submittedName>
        <fullName evidence="7">Carbonic anhydrase</fullName>
    </submittedName>
</protein>
<dbReference type="GO" id="GO:0055085">
    <property type="term" value="P:transmembrane transport"/>
    <property type="evidence" value="ECO:0007669"/>
    <property type="project" value="InterPro"/>
</dbReference>
<feature type="transmembrane region" description="Helical" evidence="5">
    <location>
        <begin position="53"/>
        <end position="80"/>
    </location>
</feature>
<keyword evidence="4 5" id="KW-0472">Membrane</keyword>
<keyword evidence="2 5" id="KW-0812">Transmembrane</keyword>
<evidence type="ECO:0000256" key="3">
    <source>
        <dbReference type="ARBA" id="ARBA00022989"/>
    </source>
</evidence>
<dbReference type="RefSeq" id="WP_109741702.1">
    <property type="nucleotide sequence ID" value="NZ_QGGO01000004.1"/>
</dbReference>
<feature type="transmembrane region" description="Helical" evidence="5">
    <location>
        <begin position="304"/>
        <end position="327"/>
    </location>
</feature>
<dbReference type="InterPro" id="IPR002645">
    <property type="entry name" value="STAS_dom"/>
</dbReference>
<feature type="transmembrane region" description="Helical" evidence="5">
    <location>
        <begin position="401"/>
        <end position="428"/>
    </location>
</feature>
<evidence type="ECO:0000256" key="4">
    <source>
        <dbReference type="ARBA" id="ARBA00023136"/>
    </source>
</evidence>
<dbReference type="SUPFAM" id="SSF52091">
    <property type="entry name" value="SpoIIaa-like"/>
    <property type="match status" value="1"/>
</dbReference>
<proteinExistence type="predicted"/>
<sequence length="523" mass="57044">MQDFSYYQKSLLKTDWKSGISVFLVALPLCLGIALASGAPLFAGLISGIIGGIIVGALSGSEISVSGPAAGLTIIVATAIKDLGSYQGFLVAVILAGILQLGFGFLKGGRFSAYFPDSVIKGMLVAIGLVIILKQIPHALGDDQDYEGEFEFEQVADSQNTITELIRSFVDFNYGAVNITIVCLILMIVWDRLAKKKIAFFQSFPSSLAAVGVGILINELYANFRPEYYLGNSPIHMVSVPLFKSFSDFTTTLISPDFTFLTNPKIYTVAITLAIVASLESLLSLEAADSLDPEKRISSSDKELVAQGVGNIIAGFLGGLPVTSVVVRTSANVYSGGKTRMSTIVHGLLLVISVILIPTILNKIPLAALAAILLMVGYKLANPDIFKKVFKEGFDQFIPFVITILVIVFKDLLWGIFIGTLVGLIFVLRTNFKNVISFVRDNRNVLIKFNKDVHFLNKPKMKEILMSLEEGDEVFIDGTKATFIDHDVLKILFEFKKSAKKKGMIVEFKNINKSSKYEEIAEE</sequence>
<keyword evidence="8" id="KW-1185">Reference proteome</keyword>
<feature type="transmembrane region" description="Helical" evidence="5">
    <location>
        <begin position="198"/>
        <end position="217"/>
    </location>
</feature>
<dbReference type="InterPro" id="IPR011547">
    <property type="entry name" value="SLC26A/SulP_dom"/>
</dbReference>
<feature type="transmembrane region" description="Helical" evidence="5">
    <location>
        <begin position="266"/>
        <end position="283"/>
    </location>
</feature>
<evidence type="ECO:0000313" key="8">
    <source>
        <dbReference type="Proteomes" id="UP000245489"/>
    </source>
</evidence>
<feature type="transmembrane region" description="Helical" evidence="5">
    <location>
        <begin position="20"/>
        <end position="46"/>
    </location>
</feature>
<evidence type="ECO:0000313" key="7">
    <source>
        <dbReference type="EMBL" id="PWK28143.1"/>
    </source>
</evidence>
<accession>A0A316EH74</accession>
<dbReference type="EMBL" id="QGGO01000004">
    <property type="protein sequence ID" value="PWK28143.1"/>
    <property type="molecule type" value="Genomic_DNA"/>
</dbReference>
<dbReference type="OrthoDB" id="9769739at2"/>
<comment type="caution">
    <text evidence="7">The sequence shown here is derived from an EMBL/GenBank/DDBJ whole genome shotgun (WGS) entry which is preliminary data.</text>
</comment>